<dbReference type="Gene3D" id="3.90.1150.10">
    <property type="entry name" value="Aspartate Aminotransferase, domain 1"/>
    <property type="match status" value="1"/>
</dbReference>
<dbReference type="SUPFAM" id="SSF53383">
    <property type="entry name" value="PLP-dependent transferases"/>
    <property type="match status" value="1"/>
</dbReference>
<feature type="binding site" evidence="11">
    <location>
        <begin position="116"/>
        <end position="117"/>
    </location>
    <ligand>
        <name>pyridoxal 5'-phosphate</name>
        <dbReference type="ChEBI" id="CHEBI:597326"/>
    </ligand>
</feature>
<comment type="caution">
    <text evidence="12">The sequence shown here is derived from an EMBL/GenBank/DDBJ whole genome shotgun (WGS) entry which is preliminary data.</text>
</comment>
<keyword evidence="4 11" id="KW-0963">Cytoplasm</keyword>
<dbReference type="InterPro" id="IPR005814">
    <property type="entry name" value="Aminotrans_3"/>
</dbReference>
<keyword evidence="8 11" id="KW-0093">Biotin biosynthesis</keyword>
<dbReference type="InterPro" id="IPR015424">
    <property type="entry name" value="PyrdxlP-dep_Trfase"/>
</dbReference>
<evidence type="ECO:0000256" key="3">
    <source>
        <dbReference type="ARBA" id="ARBA00011738"/>
    </source>
</evidence>
<dbReference type="FunFam" id="3.40.640.10:FF:000078">
    <property type="entry name" value="Adenosylmethionine-8-amino-7-oxononanoate aminotransferase"/>
    <property type="match status" value="1"/>
</dbReference>
<keyword evidence="9 11" id="KW-0663">Pyridoxal phosphate</keyword>
<evidence type="ECO:0000256" key="2">
    <source>
        <dbReference type="ARBA" id="ARBA00004496"/>
    </source>
</evidence>
<evidence type="ECO:0000256" key="4">
    <source>
        <dbReference type="ARBA" id="ARBA00022490"/>
    </source>
</evidence>
<evidence type="ECO:0000256" key="10">
    <source>
        <dbReference type="ARBA" id="ARBA00060970"/>
    </source>
</evidence>
<dbReference type="GO" id="GO:0009102">
    <property type="term" value="P:biotin biosynthetic process"/>
    <property type="evidence" value="ECO:0007669"/>
    <property type="project" value="UniProtKB-UniRule"/>
</dbReference>
<dbReference type="PANTHER" id="PTHR42684">
    <property type="entry name" value="ADENOSYLMETHIONINE-8-AMINO-7-OXONONANOATE AMINOTRANSFERASE"/>
    <property type="match status" value="1"/>
</dbReference>
<dbReference type="GO" id="GO:0005737">
    <property type="term" value="C:cytoplasm"/>
    <property type="evidence" value="ECO:0007669"/>
    <property type="project" value="UniProtKB-SubCell"/>
</dbReference>
<comment type="pathway">
    <text evidence="11">Cofactor biosynthesis; biotin biosynthesis; 7,8-diaminononanoate from 8-amino-7-oxononanoate (SAM route): step 1/1.</text>
</comment>
<feature type="binding site" evidence="11">
    <location>
        <position position="319"/>
    </location>
    <ligand>
        <name>substrate</name>
    </ligand>
</feature>
<dbReference type="GO" id="GO:0004015">
    <property type="term" value="F:adenosylmethionine-8-amino-7-oxononanoate transaminase activity"/>
    <property type="evidence" value="ECO:0007669"/>
    <property type="project" value="UniProtKB-UniRule"/>
</dbReference>
<dbReference type="InterPro" id="IPR015421">
    <property type="entry name" value="PyrdxlP-dep_Trfase_major"/>
</dbReference>
<accession>A0A133MV36</accession>
<reference evidence="12 13" key="1">
    <citation type="submission" date="2016-01" db="EMBL/GenBank/DDBJ databases">
        <authorList>
            <person name="Oliw E.H."/>
        </authorList>
    </citation>
    <scope>NUCLEOTIDE SEQUENCE [LARGE SCALE GENOMIC DNA]</scope>
    <source>
        <strain evidence="12 13">MJR7757A</strain>
    </source>
</reference>
<dbReference type="InterPro" id="IPR049704">
    <property type="entry name" value="Aminotrans_3_PPA_site"/>
</dbReference>
<proteinExistence type="inferred from homology"/>
<dbReference type="NCBIfam" id="TIGR00508">
    <property type="entry name" value="bioA"/>
    <property type="match status" value="1"/>
</dbReference>
<dbReference type="EC" id="2.6.1.62" evidence="11"/>
<feature type="site" description="Participates in the substrate recognition with KAPA and in a stacking interaction with the adenine ring of SAM" evidence="11">
    <location>
        <position position="19"/>
    </location>
</feature>
<feature type="modified residue" description="N6-(pyridoxal phosphate)lysine" evidence="11">
    <location>
        <position position="284"/>
    </location>
</feature>
<dbReference type="PIRSF" id="PIRSF000521">
    <property type="entry name" value="Transaminase_4ab_Lys_Orn"/>
    <property type="match status" value="1"/>
</dbReference>
<keyword evidence="5 11" id="KW-0032">Aminotransferase</keyword>
<keyword evidence="6 11" id="KW-0808">Transferase</keyword>
<evidence type="ECO:0000256" key="11">
    <source>
        <dbReference type="HAMAP-Rule" id="MF_00834"/>
    </source>
</evidence>
<comment type="cofactor">
    <cofactor evidence="1 11">
        <name>pyridoxal 5'-phosphate</name>
        <dbReference type="ChEBI" id="CHEBI:597326"/>
    </cofactor>
</comment>
<dbReference type="PROSITE" id="PS00092">
    <property type="entry name" value="N6_MTASE"/>
    <property type="match status" value="1"/>
</dbReference>
<feature type="binding site" evidence="11">
    <location>
        <position position="149"/>
    </location>
    <ligand>
        <name>substrate</name>
    </ligand>
</feature>
<dbReference type="GO" id="GO:0030170">
    <property type="term" value="F:pyridoxal phosphate binding"/>
    <property type="evidence" value="ECO:0007669"/>
    <property type="project" value="UniProtKB-UniRule"/>
</dbReference>
<evidence type="ECO:0000313" key="13">
    <source>
        <dbReference type="Proteomes" id="UP000070646"/>
    </source>
</evidence>
<dbReference type="Gene3D" id="3.40.640.10">
    <property type="entry name" value="Type I PLP-dependent aspartate aminotransferase-like (Major domain)"/>
    <property type="match status" value="1"/>
</dbReference>
<dbReference type="UniPathway" id="UPA00078">
    <property type="reaction ID" value="UER00160"/>
</dbReference>
<dbReference type="PATRIC" id="fig|1502.174.peg.2573"/>
<dbReference type="Proteomes" id="UP000070646">
    <property type="component" value="Unassembled WGS sequence"/>
</dbReference>
<dbReference type="RefSeq" id="WP_060796462.1">
    <property type="nucleotide sequence ID" value="NZ_KQ956287.1"/>
</dbReference>
<dbReference type="PANTHER" id="PTHR42684:SF17">
    <property type="entry name" value="ADENOSYLMETHIONINE-8-AMINO-7-OXONONANOATE AMINOTRANSFERASE"/>
    <property type="match status" value="1"/>
</dbReference>
<dbReference type="PROSITE" id="PS00600">
    <property type="entry name" value="AA_TRANSFER_CLASS_3"/>
    <property type="match status" value="1"/>
</dbReference>
<dbReference type="AlphaFoldDB" id="A0A133MV36"/>
<comment type="catalytic activity">
    <reaction evidence="11">
        <text>(8S)-8-amino-7-oxononanoate + S-adenosyl-L-methionine = S-adenosyl-4-methylsulfanyl-2-oxobutanoate + (7R,8S)-7,8-diammoniononanoate</text>
        <dbReference type="Rhea" id="RHEA:16861"/>
        <dbReference type="ChEBI" id="CHEBI:16490"/>
        <dbReference type="ChEBI" id="CHEBI:59789"/>
        <dbReference type="ChEBI" id="CHEBI:149468"/>
        <dbReference type="ChEBI" id="CHEBI:149469"/>
        <dbReference type="EC" id="2.6.1.62"/>
    </reaction>
</comment>
<evidence type="ECO:0000256" key="1">
    <source>
        <dbReference type="ARBA" id="ARBA00001933"/>
    </source>
</evidence>
<name>A0A133MV36_CLOPF</name>
<gene>
    <name evidence="11" type="primary">bioA</name>
    <name evidence="12" type="ORF">HMPREF3222_02555</name>
</gene>
<evidence type="ECO:0000256" key="8">
    <source>
        <dbReference type="ARBA" id="ARBA00022756"/>
    </source>
</evidence>
<dbReference type="HAMAP" id="MF_00834">
    <property type="entry name" value="BioA"/>
    <property type="match status" value="1"/>
</dbReference>
<dbReference type="Pfam" id="PF00202">
    <property type="entry name" value="Aminotran_3"/>
    <property type="match status" value="1"/>
</dbReference>
<keyword evidence="7 11" id="KW-0949">S-adenosyl-L-methionine</keyword>
<comment type="subcellular location">
    <subcellularLocation>
        <location evidence="2 11">Cytoplasm</location>
    </subcellularLocation>
</comment>
<evidence type="ECO:0000256" key="6">
    <source>
        <dbReference type="ARBA" id="ARBA00022679"/>
    </source>
</evidence>
<dbReference type="GO" id="GO:0032259">
    <property type="term" value="P:methylation"/>
    <property type="evidence" value="ECO:0007669"/>
    <property type="project" value="InterPro"/>
</dbReference>
<feature type="binding site" evidence="11">
    <location>
        <position position="284"/>
    </location>
    <ligand>
        <name>substrate</name>
    </ligand>
</feature>
<feature type="binding site" evidence="11">
    <location>
        <position position="56"/>
    </location>
    <ligand>
        <name>substrate</name>
    </ligand>
</feature>
<evidence type="ECO:0000313" key="12">
    <source>
        <dbReference type="EMBL" id="KXA07907.1"/>
    </source>
</evidence>
<evidence type="ECO:0000256" key="7">
    <source>
        <dbReference type="ARBA" id="ARBA00022691"/>
    </source>
</evidence>
<dbReference type="CDD" id="cd00610">
    <property type="entry name" value="OAT_like"/>
    <property type="match status" value="1"/>
</dbReference>
<feature type="binding site" evidence="11">
    <location>
        <position position="255"/>
    </location>
    <ligand>
        <name>pyridoxal 5'-phosphate</name>
        <dbReference type="ChEBI" id="CHEBI:597326"/>
    </ligand>
</feature>
<dbReference type="InterPro" id="IPR015422">
    <property type="entry name" value="PyrdxlP-dep_Trfase_small"/>
</dbReference>
<evidence type="ECO:0000256" key="5">
    <source>
        <dbReference type="ARBA" id="ARBA00022576"/>
    </source>
</evidence>
<dbReference type="EMBL" id="LRPU01000152">
    <property type="protein sequence ID" value="KXA07907.1"/>
    <property type="molecule type" value="Genomic_DNA"/>
</dbReference>
<organism evidence="12 13">
    <name type="scientific">Clostridium perfringens</name>
    <dbReference type="NCBI Taxonomy" id="1502"/>
    <lineage>
        <taxon>Bacteria</taxon>
        <taxon>Bacillati</taxon>
        <taxon>Bacillota</taxon>
        <taxon>Clostridia</taxon>
        <taxon>Eubacteriales</taxon>
        <taxon>Clostridiaceae</taxon>
        <taxon>Clostridium</taxon>
    </lineage>
</organism>
<dbReference type="GO" id="GO:0003676">
    <property type="term" value="F:nucleic acid binding"/>
    <property type="evidence" value="ECO:0007669"/>
    <property type="project" value="InterPro"/>
</dbReference>
<evidence type="ECO:0000256" key="9">
    <source>
        <dbReference type="ARBA" id="ARBA00022898"/>
    </source>
</evidence>
<feature type="binding site" evidence="11">
    <location>
        <position position="415"/>
    </location>
    <ligand>
        <name>substrate</name>
    </ligand>
</feature>
<dbReference type="InterPro" id="IPR002052">
    <property type="entry name" value="DNA_methylase_N6_adenine_CS"/>
</dbReference>
<comment type="similarity">
    <text evidence="10 11">Belongs to the class-III pyridoxal-phosphate-dependent aminotransferase family. BioA subfamily.</text>
</comment>
<dbReference type="InterPro" id="IPR005815">
    <property type="entry name" value="BioA"/>
</dbReference>
<protein>
    <recommendedName>
        <fullName evidence="11">Adenosylmethionine-8-amino-7-oxononanoate aminotransferase</fullName>
        <ecNumber evidence="11">2.6.1.62</ecNumber>
    </recommendedName>
    <alternativeName>
        <fullName evidence="11">7,8-diamino-pelargonic acid aminotransferase</fullName>
        <shortName evidence="11">DAPA AT</shortName>
        <shortName evidence="11">DAPA aminotransferase</shortName>
    </alternativeName>
    <alternativeName>
        <fullName evidence="11">7,8-diaminononanoate synthase</fullName>
        <shortName evidence="11">DANS</shortName>
    </alternativeName>
    <alternativeName>
        <fullName evidence="11">Diaminopelargonic acid synthase</fullName>
    </alternativeName>
</protein>
<sequence>MEFKEDLIKSDLEYIWHPCSQMKDYEELKPIIIKEGKGPYLYDLDNKRYLDCVSSWWCNLFGHSNERLNNALKNQVDKLEHVIFANFSNLPAIELSKRLIKLTRERLDKVFFCDNGSSAIEAAIKMSFHYNRQSGKEKKKRFIALEDAYHGETLGALSMGDLDIYSSVYKPLMIDVIRVKAPNCYRCEFSKQRENCDCECFFYMEEELKKYSEEISGVIIEPLVQAAAGMKIYPALYLKKLREACDKYDVHFIADEIAVGFGRTGKMFATEHGEVCPDFMCLSKGLTGGYMPMALLLTGNKIYNCFYDDYNKHKAFMHSHTYSGNALGASIAVEVLNIFEEENILDMVNEKGNLLNEKLNLAIKNHKNVGEIRNIGMINAIELVKDRKTKECFSSDLRIGYKIYKEALKMGLILRPLGDVLYFNPPYIISEEDMTFMVYVTKKCIENVLGE</sequence>
<comment type="subunit">
    <text evidence="3 11">Homodimer.</text>
</comment>
<dbReference type="GO" id="GO:0008168">
    <property type="term" value="F:methyltransferase activity"/>
    <property type="evidence" value="ECO:0007669"/>
    <property type="project" value="InterPro"/>
</dbReference>
<feature type="binding site" evidence="11">
    <location>
        <begin position="320"/>
        <end position="321"/>
    </location>
    <ligand>
        <name>pyridoxal 5'-phosphate</name>
        <dbReference type="ChEBI" id="CHEBI:597326"/>
    </ligand>
</feature>
<comment type="function">
    <text evidence="11">Catalyzes the transfer of the alpha-amino group from S-adenosyl-L-methionine (SAM) to 7-keto-8-aminopelargonic acid (KAPA) to form 7,8-diaminopelargonic acid (DAPA). It is the only aminotransferase known to utilize SAM as an amino donor.</text>
</comment>